<proteinExistence type="predicted"/>
<dbReference type="Gene3D" id="2.30.320.10">
    <property type="entry name" value="YwqG-like"/>
    <property type="match status" value="1"/>
</dbReference>
<sequence length="273" mass="31443">MSLQHIFEKLPLHIGKQIMNSSKPFIALNVANSGELSLTASKVGGFGYFPKNKPFPSNSEGLPLSLLAQLNLTELPSLPNYPTTGILSFYVDFYDDLIGMDLENYRNRTGFAVHYFEDASEMSYSKEEQADFYTTEPEYVVVDGEYKLTGEHRELLLLQDCFEFEQYYGQNIYELYEAHFGDEADDILDEIFDFLTDAQGDGKIGGYPNFTQEDPRNYKEDLQQDILLFQLDSCCSEEIEIMWGDCGIGNFFINPDDLKRKNFENVWYNWDCS</sequence>
<dbReference type="RefSeq" id="WP_200750350.1">
    <property type="nucleotide sequence ID" value="NZ_JAEOAH010000047.1"/>
</dbReference>
<keyword evidence="2" id="KW-1185">Reference proteome</keyword>
<dbReference type="InterPro" id="IPR035948">
    <property type="entry name" value="YwqG-like_sf"/>
</dbReference>
<dbReference type="EMBL" id="JAEOAH010000047">
    <property type="protein sequence ID" value="MBK3497045.1"/>
    <property type="molecule type" value="Genomic_DNA"/>
</dbReference>
<reference evidence="1 2" key="1">
    <citation type="submission" date="2020-12" db="EMBL/GenBank/DDBJ databases">
        <title>YIM B01967 draft genome.</title>
        <authorList>
            <person name="Yan X."/>
        </authorList>
    </citation>
    <scope>NUCLEOTIDE SEQUENCE [LARGE SCALE GENOMIC DNA]</scope>
    <source>
        <strain evidence="1 2">YIM B01967</strain>
    </source>
</reference>
<protein>
    <submittedName>
        <fullName evidence="1">DUF1963 domain-containing protein</fullName>
    </submittedName>
</protein>
<dbReference type="InterPro" id="IPR015315">
    <property type="entry name" value="DUF1963"/>
</dbReference>
<organism evidence="1 2">
    <name type="scientific">Viridibacillus soli</name>
    <dbReference type="NCBI Taxonomy" id="2798301"/>
    <lineage>
        <taxon>Bacteria</taxon>
        <taxon>Bacillati</taxon>
        <taxon>Bacillota</taxon>
        <taxon>Bacilli</taxon>
        <taxon>Bacillales</taxon>
        <taxon>Caryophanaceae</taxon>
        <taxon>Viridibacillus</taxon>
    </lineage>
</organism>
<comment type="caution">
    <text evidence="1">The sequence shown here is derived from an EMBL/GenBank/DDBJ whole genome shotgun (WGS) entry which is preliminary data.</text>
</comment>
<evidence type="ECO:0000313" key="2">
    <source>
        <dbReference type="Proteomes" id="UP000618943"/>
    </source>
</evidence>
<name>A0ABS1HC73_9BACL</name>
<dbReference type="Pfam" id="PF09234">
    <property type="entry name" value="DUF1963"/>
    <property type="match status" value="1"/>
</dbReference>
<dbReference type="PANTHER" id="PTHR36436">
    <property type="entry name" value="SLL5081 PROTEIN"/>
    <property type="match status" value="1"/>
</dbReference>
<gene>
    <name evidence="1" type="ORF">JFL43_19835</name>
</gene>
<dbReference type="SUPFAM" id="SSF103032">
    <property type="entry name" value="Hypothetical protein YwqG"/>
    <property type="match status" value="1"/>
</dbReference>
<accession>A0ABS1HC73</accession>
<dbReference type="Proteomes" id="UP000618943">
    <property type="component" value="Unassembled WGS sequence"/>
</dbReference>
<dbReference type="PANTHER" id="PTHR36436:SF6">
    <property type="entry name" value="SLL5081 PROTEIN"/>
    <property type="match status" value="1"/>
</dbReference>
<evidence type="ECO:0000313" key="1">
    <source>
        <dbReference type="EMBL" id="MBK3497045.1"/>
    </source>
</evidence>